<feature type="region of interest" description="Disordered" evidence="1">
    <location>
        <begin position="119"/>
        <end position="202"/>
    </location>
</feature>
<proteinExistence type="predicted"/>
<sequence>MATAQALGNDIPHEYEQPHHYITDVEERKMLFSKIRQLLSQTIGVNSTVLALFMVIPLSEMRPLVERLAEYDPSSEAVLGRFILSSTYKSLISDLQFASHSIAIFLAKQTAIIASKIPSATTTPESATKKRKREANTAQPETPSPLQKQVLTSSAESQPAIEPGETARQKSSPTSQILPGKTGSVPGSPASRSRDAVNRAYRTRRPIRTLDPCTIKVQLHWLRRSTTKPTAVSYDTSNDISSLCGGETDYQSWGRAPVAYRFYGIPLRTGQIFTIRANDPEDLP</sequence>
<evidence type="ECO:0000313" key="2">
    <source>
        <dbReference type="EMBL" id="CAK7273581.1"/>
    </source>
</evidence>
<comment type="caution">
    <text evidence="2">The sequence shown here is derived from an EMBL/GenBank/DDBJ whole genome shotgun (WGS) entry which is preliminary data.</text>
</comment>
<keyword evidence="3" id="KW-1185">Reference proteome</keyword>
<reference evidence="2 3" key="1">
    <citation type="submission" date="2024-01" db="EMBL/GenBank/DDBJ databases">
        <authorList>
            <person name="Allen C."/>
            <person name="Tagirdzhanova G."/>
        </authorList>
    </citation>
    <scope>NUCLEOTIDE SEQUENCE [LARGE SCALE GENOMIC DNA]</scope>
    <source>
        <strain evidence="2 3">CBS 119000</strain>
    </source>
</reference>
<feature type="compositionally biased region" description="Polar residues" evidence="1">
    <location>
        <begin position="136"/>
        <end position="157"/>
    </location>
</feature>
<dbReference type="EMBL" id="CAWUON010000116">
    <property type="protein sequence ID" value="CAK7273581.1"/>
    <property type="molecule type" value="Genomic_DNA"/>
</dbReference>
<gene>
    <name evidence="2" type="ORF">SEPCBS119000_005732</name>
</gene>
<name>A0ABP0E1F6_9PEZI</name>
<evidence type="ECO:0000256" key="1">
    <source>
        <dbReference type="SAM" id="MobiDB-lite"/>
    </source>
</evidence>
<evidence type="ECO:0000313" key="3">
    <source>
        <dbReference type="Proteomes" id="UP001642502"/>
    </source>
</evidence>
<organism evidence="2 3">
    <name type="scientific">Sporothrix epigloea</name>
    <dbReference type="NCBI Taxonomy" id="1892477"/>
    <lineage>
        <taxon>Eukaryota</taxon>
        <taxon>Fungi</taxon>
        <taxon>Dikarya</taxon>
        <taxon>Ascomycota</taxon>
        <taxon>Pezizomycotina</taxon>
        <taxon>Sordariomycetes</taxon>
        <taxon>Sordariomycetidae</taxon>
        <taxon>Ophiostomatales</taxon>
        <taxon>Ophiostomataceae</taxon>
        <taxon>Sporothrix</taxon>
    </lineage>
</organism>
<accession>A0ABP0E1F6</accession>
<protein>
    <submittedName>
        <fullName evidence="2">Uncharacterized protein</fullName>
    </submittedName>
</protein>
<dbReference type="Proteomes" id="UP001642502">
    <property type="component" value="Unassembled WGS sequence"/>
</dbReference>